<dbReference type="STRING" id="1803665.GCA_001641335_01887"/>
<name>A0A560E456_9BRAD</name>
<feature type="chain" id="PRO_5021760812" evidence="2">
    <location>
        <begin position="26"/>
        <end position="169"/>
    </location>
</feature>
<evidence type="ECO:0000313" key="4">
    <source>
        <dbReference type="Proteomes" id="UP000319949"/>
    </source>
</evidence>
<dbReference type="AlphaFoldDB" id="A0A560E456"/>
<dbReference type="Proteomes" id="UP000319949">
    <property type="component" value="Unassembled WGS sequence"/>
</dbReference>
<reference evidence="3 4" key="1">
    <citation type="submission" date="2019-06" db="EMBL/GenBank/DDBJ databases">
        <title>Genomic Encyclopedia of Type Strains, Phase IV (KMG-V): Genome sequencing to study the core and pangenomes of soil and plant-associated prokaryotes.</title>
        <authorList>
            <person name="Whitman W."/>
        </authorList>
    </citation>
    <scope>NUCLEOTIDE SEQUENCE [LARGE SCALE GENOMIC DNA]</scope>
    <source>
        <strain evidence="3 4">BR 510</strain>
    </source>
</reference>
<feature type="signal peptide" evidence="2">
    <location>
        <begin position="1"/>
        <end position="25"/>
    </location>
</feature>
<dbReference type="RefSeq" id="WP_145659033.1">
    <property type="nucleotide sequence ID" value="NZ_VITK01000002.1"/>
</dbReference>
<accession>A0A560E456</accession>
<organism evidence="3 4">
    <name type="scientific">Bradyrhizobium stylosanthis</name>
    <dbReference type="NCBI Taxonomy" id="1803665"/>
    <lineage>
        <taxon>Bacteria</taxon>
        <taxon>Pseudomonadati</taxon>
        <taxon>Pseudomonadota</taxon>
        <taxon>Alphaproteobacteria</taxon>
        <taxon>Hyphomicrobiales</taxon>
        <taxon>Nitrobacteraceae</taxon>
        <taxon>Bradyrhizobium</taxon>
    </lineage>
</organism>
<proteinExistence type="predicted"/>
<keyword evidence="2" id="KW-0732">Signal</keyword>
<feature type="compositionally biased region" description="Gly residues" evidence="1">
    <location>
        <begin position="76"/>
        <end position="85"/>
    </location>
</feature>
<dbReference type="OrthoDB" id="8253409at2"/>
<evidence type="ECO:0000313" key="3">
    <source>
        <dbReference type="EMBL" id="TWB04169.1"/>
    </source>
</evidence>
<keyword evidence="4" id="KW-1185">Reference proteome</keyword>
<feature type="region of interest" description="Disordered" evidence="1">
    <location>
        <begin position="26"/>
        <end position="85"/>
    </location>
</feature>
<evidence type="ECO:0000256" key="1">
    <source>
        <dbReference type="SAM" id="MobiDB-lite"/>
    </source>
</evidence>
<feature type="compositionally biased region" description="Low complexity" evidence="1">
    <location>
        <begin position="41"/>
        <end position="60"/>
    </location>
</feature>
<comment type="caution">
    <text evidence="3">The sequence shown here is derived from an EMBL/GenBank/DDBJ whole genome shotgun (WGS) entry which is preliminary data.</text>
</comment>
<protein>
    <submittedName>
        <fullName evidence="3">Uncharacterized protein</fullName>
    </submittedName>
</protein>
<evidence type="ECO:0000256" key="2">
    <source>
        <dbReference type="SAM" id="SignalP"/>
    </source>
</evidence>
<sequence length="169" mass="16431">MPKSVHAIALALLLNIALAASPAVAQSGSAGGSIGNDEKSLSGSRQDSSSGRSAEPAPSARRSKPAAEERSTPRRSGGGGGSGGSFDGAWVVTSIGCGGTTTGATVVTSGRVIAEGVTGTVSANGAVRTFGRGEGGITYTGAGRLGTRSGSGTFRRSDGCGGTWTSVKQ</sequence>
<dbReference type="EMBL" id="VITK01000002">
    <property type="protein sequence ID" value="TWB04169.1"/>
    <property type="molecule type" value="Genomic_DNA"/>
</dbReference>
<gene>
    <name evidence="3" type="ORF">FBZ96_102644</name>
</gene>